<evidence type="ECO:0000256" key="3">
    <source>
        <dbReference type="ARBA" id="ARBA00016337"/>
    </source>
</evidence>
<keyword evidence="5 11" id="KW-0808">Transferase</keyword>
<evidence type="ECO:0000256" key="8">
    <source>
        <dbReference type="ARBA" id="ARBA00022842"/>
    </source>
</evidence>
<name>A0ABR7UXE9_9FLAO</name>
<evidence type="ECO:0000256" key="4">
    <source>
        <dbReference type="ARBA" id="ARBA00022630"/>
    </source>
</evidence>
<evidence type="ECO:0000256" key="11">
    <source>
        <dbReference type="PIRNR" id="PIRNR006268"/>
    </source>
</evidence>
<evidence type="ECO:0000256" key="9">
    <source>
        <dbReference type="ARBA" id="ARBA00031306"/>
    </source>
</evidence>
<dbReference type="InterPro" id="IPR024932">
    <property type="entry name" value="ApbE"/>
</dbReference>
<dbReference type="EMBL" id="JABTCF010000002">
    <property type="protein sequence ID" value="MBD0777239.1"/>
    <property type="molecule type" value="Genomic_DNA"/>
</dbReference>
<evidence type="ECO:0000256" key="1">
    <source>
        <dbReference type="ARBA" id="ARBA00001946"/>
    </source>
</evidence>
<evidence type="ECO:0000256" key="10">
    <source>
        <dbReference type="ARBA" id="ARBA00048540"/>
    </source>
</evidence>
<dbReference type="SUPFAM" id="SSF143631">
    <property type="entry name" value="ApbE-like"/>
    <property type="match status" value="1"/>
</dbReference>
<keyword evidence="6 11" id="KW-0479">Metal-binding</keyword>
<dbReference type="PANTHER" id="PTHR30040:SF2">
    <property type="entry name" value="FAD:PROTEIN FMN TRANSFERASE"/>
    <property type="match status" value="1"/>
</dbReference>
<dbReference type="Gene3D" id="3.10.520.10">
    <property type="entry name" value="ApbE-like domains"/>
    <property type="match status" value="1"/>
</dbReference>
<dbReference type="RefSeq" id="WP_188242764.1">
    <property type="nucleotide sequence ID" value="NZ_JABTCF010000002.1"/>
</dbReference>
<keyword evidence="8 11" id="KW-0460">Magnesium</keyword>
<evidence type="ECO:0000313" key="12">
    <source>
        <dbReference type="EMBL" id="MBD0777239.1"/>
    </source>
</evidence>
<keyword evidence="13" id="KW-1185">Reference proteome</keyword>
<reference evidence="12" key="1">
    <citation type="submission" date="2020-05" db="EMBL/GenBank/DDBJ databases">
        <title>The draft genome sequence of Maribacter sp. ANRC-HE7.</title>
        <authorList>
            <person name="Mu L."/>
        </authorList>
    </citation>
    <scope>NUCLEOTIDE SEQUENCE</scope>
    <source>
        <strain evidence="12">ANRC-HE7</strain>
    </source>
</reference>
<evidence type="ECO:0000313" key="13">
    <source>
        <dbReference type="Proteomes" id="UP001166021"/>
    </source>
</evidence>
<dbReference type="Proteomes" id="UP001166021">
    <property type="component" value="Unassembled WGS sequence"/>
</dbReference>
<dbReference type="EC" id="2.7.1.180" evidence="2 11"/>
<gene>
    <name evidence="12" type="ORF">HPE56_05480</name>
</gene>
<protein>
    <recommendedName>
        <fullName evidence="3 11">FAD:protein FMN transferase</fullName>
        <ecNumber evidence="2 11">2.7.1.180</ecNumber>
    </recommendedName>
    <alternativeName>
        <fullName evidence="9 11">Flavin transferase</fullName>
    </alternativeName>
</protein>
<comment type="cofactor">
    <cofactor evidence="1">
        <name>Mg(2+)</name>
        <dbReference type="ChEBI" id="CHEBI:18420"/>
    </cofactor>
</comment>
<accession>A0ABR7UXE9</accession>
<comment type="similarity">
    <text evidence="11">Belongs to the ApbE family.</text>
</comment>
<keyword evidence="4 11" id="KW-0285">Flavoprotein</keyword>
<keyword evidence="7 11" id="KW-0274">FAD</keyword>
<evidence type="ECO:0000256" key="5">
    <source>
        <dbReference type="ARBA" id="ARBA00022679"/>
    </source>
</evidence>
<organism evidence="12 13">
    <name type="scientific">Maribacter aquimaris</name>
    <dbReference type="NCBI Taxonomy" id="2737171"/>
    <lineage>
        <taxon>Bacteria</taxon>
        <taxon>Pseudomonadati</taxon>
        <taxon>Bacteroidota</taxon>
        <taxon>Flavobacteriia</taxon>
        <taxon>Flavobacteriales</taxon>
        <taxon>Flavobacteriaceae</taxon>
        <taxon>Maribacter</taxon>
    </lineage>
</organism>
<dbReference type="GO" id="GO:0016740">
    <property type="term" value="F:transferase activity"/>
    <property type="evidence" value="ECO:0007669"/>
    <property type="project" value="UniProtKB-KW"/>
</dbReference>
<comment type="catalytic activity">
    <reaction evidence="10 11">
        <text>L-threonyl-[protein] + FAD = FMN-L-threonyl-[protein] + AMP + H(+)</text>
        <dbReference type="Rhea" id="RHEA:36847"/>
        <dbReference type="Rhea" id="RHEA-COMP:11060"/>
        <dbReference type="Rhea" id="RHEA-COMP:11061"/>
        <dbReference type="ChEBI" id="CHEBI:15378"/>
        <dbReference type="ChEBI" id="CHEBI:30013"/>
        <dbReference type="ChEBI" id="CHEBI:57692"/>
        <dbReference type="ChEBI" id="CHEBI:74257"/>
        <dbReference type="ChEBI" id="CHEBI:456215"/>
        <dbReference type="EC" id="2.7.1.180"/>
    </reaction>
</comment>
<evidence type="ECO:0000256" key="6">
    <source>
        <dbReference type="ARBA" id="ARBA00022723"/>
    </source>
</evidence>
<proteinExistence type="inferred from homology"/>
<dbReference type="PANTHER" id="PTHR30040">
    <property type="entry name" value="THIAMINE BIOSYNTHESIS LIPOPROTEIN APBE"/>
    <property type="match status" value="1"/>
</dbReference>
<evidence type="ECO:0000256" key="7">
    <source>
        <dbReference type="ARBA" id="ARBA00022827"/>
    </source>
</evidence>
<dbReference type="Pfam" id="PF02424">
    <property type="entry name" value="ApbE"/>
    <property type="match status" value="1"/>
</dbReference>
<sequence length="302" mass="33208">MGTQIRLVLYASDKEKADSVSVLAFQRIDELNAILSDYLVNSELNLLCDKKPGTYEVSDDLYRVLKKADSISKCTEGAFDVTVGPVIALWRKARRTKKLPVHAALAKAKQRVGYNLLQLTPPNKVRLTVEGMRLDLGGIGKGFAADEVIQILESNGIYSGLIDMGGDIRVSGPPPEREHWVLGFSYVDRQGAECFQKIRLKDGAVATSGNLYQFVEIDGIKFSHIINPKSGLALKDGIQVTTISRYAAEADAFASAFSVIGLDQSSLGDADYQHLEVFMTNQSKAGYKQWESSGFKQHLMPE</sequence>
<comment type="caution">
    <text evidence="12">The sequence shown here is derived from an EMBL/GenBank/DDBJ whole genome shotgun (WGS) entry which is preliminary data.</text>
</comment>
<dbReference type="PIRSF" id="PIRSF006268">
    <property type="entry name" value="ApbE"/>
    <property type="match status" value="1"/>
</dbReference>
<evidence type="ECO:0000256" key="2">
    <source>
        <dbReference type="ARBA" id="ARBA00011955"/>
    </source>
</evidence>
<dbReference type="InterPro" id="IPR003374">
    <property type="entry name" value="ApbE-like_sf"/>
</dbReference>